<dbReference type="InterPro" id="IPR051713">
    <property type="entry name" value="T-cell_Activation_Regulation"/>
</dbReference>
<dbReference type="GO" id="GO:0042130">
    <property type="term" value="P:negative regulation of T cell proliferation"/>
    <property type="evidence" value="ECO:0007669"/>
    <property type="project" value="TreeGrafter"/>
</dbReference>
<dbReference type="EMBL" id="SOYY01000022">
    <property type="protein sequence ID" value="KAA0705158.1"/>
    <property type="molecule type" value="Genomic_DNA"/>
</dbReference>
<dbReference type="SMART" id="SM00406">
    <property type="entry name" value="IGv"/>
    <property type="match status" value="1"/>
</dbReference>
<dbReference type="Proteomes" id="UP000324632">
    <property type="component" value="Chromosome 22"/>
</dbReference>
<dbReference type="Pfam" id="PF07686">
    <property type="entry name" value="V-set"/>
    <property type="match status" value="2"/>
</dbReference>
<name>A0A5A9N7G2_9TELE</name>
<evidence type="ECO:0000256" key="7">
    <source>
        <dbReference type="ARBA" id="ARBA00023157"/>
    </source>
</evidence>
<feature type="signal peptide" evidence="13">
    <location>
        <begin position="1"/>
        <end position="21"/>
    </location>
</feature>
<dbReference type="PANTHER" id="PTHR25466:SF14">
    <property type="entry name" value="BUTYROPHILIN SUBFAMILY 2 MEMBER A2-LIKE-RELATED"/>
    <property type="match status" value="1"/>
</dbReference>
<dbReference type="GO" id="GO:0006955">
    <property type="term" value="P:immune response"/>
    <property type="evidence" value="ECO:0007669"/>
    <property type="project" value="TreeGrafter"/>
</dbReference>
<keyword evidence="7" id="KW-1015">Disulfide bond</keyword>
<feature type="transmembrane region" description="Helical" evidence="12">
    <location>
        <begin position="342"/>
        <end position="362"/>
    </location>
</feature>
<keyword evidence="5 12" id="KW-1133">Transmembrane helix</keyword>
<comment type="subcellular location">
    <subcellularLocation>
        <location evidence="1">Cell membrane</location>
        <topology evidence="1">Single-pass type I membrane protein</topology>
    </subcellularLocation>
</comment>
<feature type="domain" description="Ig-like" evidence="14">
    <location>
        <begin position="21"/>
        <end position="123"/>
    </location>
</feature>
<dbReference type="InterPro" id="IPR003599">
    <property type="entry name" value="Ig_sub"/>
</dbReference>
<evidence type="ECO:0000256" key="10">
    <source>
        <dbReference type="ARBA" id="ARBA00023319"/>
    </source>
</evidence>
<keyword evidence="10" id="KW-0393">Immunoglobulin domain</keyword>
<gene>
    <name evidence="15" type="ORF">E1301_Tti001075</name>
    <name evidence="16" type="ORF">E1301_Tti023558</name>
</gene>
<keyword evidence="2" id="KW-1003">Cell membrane</keyword>
<evidence type="ECO:0000313" key="15">
    <source>
        <dbReference type="EMBL" id="KAA0704610.1"/>
    </source>
</evidence>
<evidence type="ECO:0000259" key="14">
    <source>
        <dbReference type="PROSITE" id="PS50835"/>
    </source>
</evidence>
<dbReference type="EMBL" id="SOYY01000022">
    <property type="protein sequence ID" value="KAA0704610.1"/>
    <property type="molecule type" value="Genomic_DNA"/>
</dbReference>
<evidence type="ECO:0000256" key="12">
    <source>
        <dbReference type="SAM" id="Phobius"/>
    </source>
</evidence>
<evidence type="ECO:0000256" key="8">
    <source>
        <dbReference type="ARBA" id="ARBA00023170"/>
    </source>
</evidence>
<evidence type="ECO:0000256" key="4">
    <source>
        <dbReference type="ARBA" id="ARBA00022729"/>
    </source>
</evidence>
<accession>A0A5A9N7G2</accession>
<evidence type="ECO:0000256" key="9">
    <source>
        <dbReference type="ARBA" id="ARBA00023180"/>
    </source>
</evidence>
<evidence type="ECO:0000256" key="2">
    <source>
        <dbReference type="ARBA" id="ARBA00022475"/>
    </source>
</evidence>
<comment type="caution">
    <text evidence="16">The sequence shown here is derived from an EMBL/GenBank/DDBJ whole genome shotgun (WGS) entry which is preliminary data.</text>
</comment>
<keyword evidence="4 13" id="KW-0732">Signal</keyword>
<sequence length="407" mass="46298">MARQHSWIFLLRMWILVCANGKTPDVLVTCMFSKDCILPCLFEPVGDEIIYWFKQNVLLHTFKQESVFLDQPDKRYTGRTSLSNDTIPFGNVSLRIRKSGPQDRGRYRCLVTSSRETSEHSITVIVKAPIESVNMETTWLSGYEEVKCSARDVYPAPRVTLFTEPPVLPDGLQTDTRKTADKQGLYRVESKIRKLKNQADLTYICLVQSFYGSQIWRTSLQEKEMYSVEGKDFIIPCVAPWILDNFTLTWSFAKEHKSSVIYTYDSITHLGFSVWEERIRLVPPSGQRGNGSLQLHNPMGIEHTGIYTCVLSSFQTQHVVHTRVSIIPRTVGRLPKSSPQRITAAIITGLTVTAVVVCLVIIKCKVSRTRSIKTHEEATEMHPTRDANNEDPSETICLSEETEKSQT</sequence>
<dbReference type="InterPro" id="IPR013783">
    <property type="entry name" value="Ig-like_fold"/>
</dbReference>
<dbReference type="PANTHER" id="PTHR25466">
    <property type="entry name" value="T-LYMPHOCYTE ACTIVATION ANTIGEN"/>
    <property type="match status" value="1"/>
</dbReference>
<dbReference type="Gene3D" id="2.60.40.10">
    <property type="entry name" value="Immunoglobulins"/>
    <property type="match status" value="3"/>
</dbReference>
<feature type="compositionally biased region" description="Basic and acidic residues" evidence="11">
    <location>
        <begin position="375"/>
        <end position="388"/>
    </location>
</feature>
<keyword evidence="6 12" id="KW-0472">Membrane</keyword>
<feature type="domain" description="Ig-like" evidence="14">
    <location>
        <begin position="229"/>
        <end position="325"/>
    </location>
</feature>
<protein>
    <recommendedName>
        <fullName evidence="14">Ig-like domain-containing protein</fullName>
    </recommendedName>
</protein>
<dbReference type="PROSITE" id="PS50835">
    <property type="entry name" value="IG_LIKE"/>
    <property type="match status" value="2"/>
</dbReference>
<reference evidence="16 17" key="1">
    <citation type="journal article" date="2019" name="Mol. Ecol. Resour.">
        <title>Chromosome-level genome assembly of Triplophysa tibetana, a fish adapted to the harsh high-altitude environment of the Tibetan Plateau.</title>
        <authorList>
            <person name="Yang X."/>
            <person name="Liu H."/>
            <person name="Ma Z."/>
            <person name="Zou Y."/>
            <person name="Zou M."/>
            <person name="Mao Y."/>
            <person name="Li X."/>
            <person name="Wang H."/>
            <person name="Chen T."/>
            <person name="Wang W."/>
            <person name="Yang R."/>
        </authorList>
    </citation>
    <scope>NUCLEOTIDE SEQUENCE [LARGE SCALE GENOMIC DNA]</scope>
    <source>
        <strain evidence="16">TTIB1903HZAU</strain>
        <tissue evidence="16">Muscle</tissue>
    </source>
</reference>
<dbReference type="GO" id="GO:0042102">
    <property type="term" value="P:positive regulation of T cell proliferation"/>
    <property type="evidence" value="ECO:0007669"/>
    <property type="project" value="TreeGrafter"/>
</dbReference>
<evidence type="ECO:0000256" key="3">
    <source>
        <dbReference type="ARBA" id="ARBA00022692"/>
    </source>
</evidence>
<dbReference type="SMART" id="SM00409">
    <property type="entry name" value="IG"/>
    <property type="match status" value="2"/>
</dbReference>
<keyword evidence="8" id="KW-0675">Receptor</keyword>
<dbReference type="InterPro" id="IPR036179">
    <property type="entry name" value="Ig-like_dom_sf"/>
</dbReference>
<organism evidence="16 17">
    <name type="scientific">Triplophysa tibetana</name>
    <dbReference type="NCBI Taxonomy" id="1572043"/>
    <lineage>
        <taxon>Eukaryota</taxon>
        <taxon>Metazoa</taxon>
        <taxon>Chordata</taxon>
        <taxon>Craniata</taxon>
        <taxon>Vertebrata</taxon>
        <taxon>Euteleostomi</taxon>
        <taxon>Actinopterygii</taxon>
        <taxon>Neopterygii</taxon>
        <taxon>Teleostei</taxon>
        <taxon>Ostariophysi</taxon>
        <taxon>Cypriniformes</taxon>
        <taxon>Nemacheilidae</taxon>
        <taxon>Triplophysa</taxon>
    </lineage>
</organism>
<evidence type="ECO:0000256" key="6">
    <source>
        <dbReference type="ARBA" id="ARBA00023136"/>
    </source>
</evidence>
<keyword evidence="17" id="KW-1185">Reference proteome</keyword>
<evidence type="ECO:0000256" key="1">
    <source>
        <dbReference type="ARBA" id="ARBA00004251"/>
    </source>
</evidence>
<dbReference type="GO" id="GO:0071222">
    <property type="term" value="P:cellular response to lipopolysaccharide"/>
    <property type="evidence" value="ECO:0007669"/>
    <property type="project" value="TreeGrafter"/>
</dbReference>
<feature type="region of interest" description="Disordered" evidence="11">
    <location>
        <begin position="375"/>
        <end position="407"/>
    </location>
</feature>
<dbReference type="InterPro" id="IPR007110">
    <property type="entry name" value="Ig-like_dom"/>
</dbReference>
<dbReference type="AlphaFoldDB" id="A0A5A9N7G2"/>
<proteinExistence type="predicted"/>
<feature type="chain" id="PRO_5036136952" description="Ig-like domain-containing protein" evidence="13">
    <location>
        <begin position="22"/>
        <end position="407"/>
    </location>
</feature>
<evidence type="ECO:0000313" key="16">
    <source>
        <dbReference type="EMBL" id="KAA0705158.1"/>
    </source>
</evidence>
<dbReference type="GO" id="GO:0031295">
    <property type="term" value="P:T cell costimulation"/>
    <property type="evidence" value="ECO:0007669"/>
    <property type="project" value="TreeGrafter"/>
</dbReference>
<evidence type="ECO:0000313" key="17">
    <source>
        <dbReference type="Proteomes" id="UP000324632"/>
    </source>
</evidence>
<dbReference type="SUPFAM" id="SSF48726">
    <property type="entry name" value="Immunoglobulin"/>
    <property type="match status" value="3"/>
</dbReference>
<dbReference type="GO" id="GO:0009897">
    <property type="term" value="C:external side of plasma membrane"/>
    <property type="evidence" value="ECO:0007669"/>
    <property type="project" value="TreeGrafter"/>
</dbReference>
<evidence type="ECO:0000256" key="13">
    <source>
        <dbReference type="SAM" id="SignalP"/>
    </source>
</evidence>
<evidence type="ECO:0000256" key="11">
    <source>
        <dbReference type="SAM" id="MobiDB-lite"/>
    </source>
</evidence>
<keyword evidence="9" id="KW-0325">Glycoprotein</keyword>
<keyword evidence="3 12" id="KW-0812">Transmembrane</keyword>
<dbReference type="InterPro" id="IPR013106">
    <property type="entry name" value="Ig_V-set"/>
</dbReference>
<evidence type="ECO:0000256" key="5">
    <source>
        <dbReference type="ARBA" id="ARBA00022989"/>
    </source>
</evidence>
<dbReference type="GO" id="GO:0007166">
    <property type="term" value="P:cell surface receptor signaling pathway"/>
    <property type="evidence" value="ECO:0007669"/>
    <property type="project" value="TreeGrafter"/>
</dbReference>